<dbReference type="InterPro" id="IPR026950">
    <property type="entry name" value="Caps_assemb_Wzi"/>
</dbReference>
<proteinExistence type="predicted"/>
<evidence type="ECO:0000313" key="1">
    <source>
        <dbReference type="EMBL" id="RXS98060.1"/>
    </source>
</evidence>
<dbReference type="Proteomes" id="UP000290253">
    <property type="component" value="Unassembled WGS sequence"/>
</dbReference>
<evidence type="ECO:0000313" key="2">
    <source>
        <dbReference type="Proteomes" id="UP000290253"/>
    </source>
</evidence>
<accession>A0A4Q1SL99</accession>
<gene>
    <name evidence="1" type="ORF">ESZ00_00410</name>
</gene>
<name>A0A4Q1SL99_9BACT</name>
<protein>
    <submittedName>
        <fullName evidence="1">Capsule assembly Wzi family protein</fullName>
    </submittedName>
</protein>
<dbReference type="AlphaFoldDB" id="A0A4Q1SL99"/>
<dbReference type="Gene3D" id="2.40.160.130">
    <property type="entry name" value="Capsule assembly protein Wzi"/>
    <property type="match status" value="1"/>
</dbReference>
<dbReference type="InterPro" id="IPR038636">
    <property type="entry name" value="Wzi_sf"/>
</dbReference>
<dbReference type="OrthoDB" id="101884at2"/>
<comment type="caution">
    <text evidence="1">The sequence shown here is derived from an EMBL/GenBank/DDBJ whole genome shotgun (WGS) entry which is preliminary data.</text>
</comment>
<keyword evidence="2" id="KW-1185">Reference proteome</keyword>
<organism evidence="1 2">
    <name type="scientific">Silvibacterium dinghuense</name>
    <dbReference type="NCBI Taxonomy" id="1560006"/>
    <lineage>
        <taxon>Bacteria</taxon>
        <taxon>Pseudomonadati</taxon>
        <taxon>Acidobacteriota</taxon>
        <taxon>Terriglobia</taxon>
        <taxon>Terriglobales</taxon>
        <taxon>Acidobacteriaceae</taxon>
        <taxon>Silvibacterium</taxon>
    </lineage>
</organism>
<dbReference type="Pfam" id="PF14052">
    <property type="entry name" value="Caps_assemb_Wzi"/>
    <property type="match status" value="1"/>
</dbReference>
<dbReference type="EMBL" id="SDMK01000001">
    <property type="protein sequence ID" value="RXS98060.1"/>
    <property type="molecule type" value="Genomic_DNA"/>
</dbReference>
<sequence length="540" mass="60809">MPVTYISSLGSTYVPMDSWIYPALDRLHGMGYLDTAYLGMRPWTRLSIAHMLQETSNKIDSHPDDEAALEIFLALRKEFEADEEGGNGQRVAHMELESTYTDFRGIAGTPLRDSFNLGQTIVNDYGRPYQEGFNNYSGFSARAEAGRFSLYFRGEYQHAPGAAGYSQALAEYLSERATVPFATNPVQDTIPEGPIAEANPFRVMEASLSYHLLGHEISFGKNDHWLSPASGGAMSWSTNAENIYTFDINRVEPLRIPGLSRITGPFRYEFFVGSLKGHTAPNDPWTHMEKISFKPTKNLELGFERTVIWGGKGHEPITIHTFLKSFFSVQNVTYQEKFSRDDPGARFGSFDFNYRLPFVRNWLTLYSDSEAHDDVNPISAPRRSGIRPGLYLSHTPGLPQLDLRVEAADTMPVSDANSPGFFLYNESVQKQGTTNKGFMFSDWIGRGAKGGQAWLTYHLSPNENIQFAYRNAKVDQAFIAGGTTQNLYTISAVKRVMKDIEIRGSVQHEEWKAPIYKTGQQGDTTVEAQFTWFPKLEKKF</sequence>
<reference evidence="1 2" key="1">
    <citation type="journal article" date="2016" name="Int. J. Syst. Evol. Microbiol.">
        <title>Acidipila dinghuensis sp. nov., an acidobacterium isolated from forest soil.</title>
        <authorList>
            <person name="Jiang Y.W."/>
            <person name="Wang J."/>
            <person name="Chen M.H."/>
            <person name="Lv Y.Y."/>
            <person name="Qiu L.H."/>
        </authorList>
    </citation>
    <scope>NUCLEOTIDE SEQUENCE [LARGE SCALE GENOMIC DNA]</scope>
    <source>
        <strain evidence="1 2">DHOF10</strain>
    </source>
</reference>